<organism evidence="1 2">
    <name type="scientific">Choristoneura fumiferana</name>
    <name type="common">Spruce budworm moth</name>
    <name type="synonym">Archips fumiferana</name>
    <dbReference type="NCBI Taxonomy" id="7141"/>
    <lineage>
        <taxon>Eukaryota</taxon>
        <taxon>Metazoa</taxon>
        <taxon>Ecdysozoa</taxon>
        <taxon>Arthropoda</taxon>
        <taxon>Hexapoda</taxon>
        <taxon>Insecta</taxon>
        <taxon>Pterygota</taxon>
        <taxon>Neoptera</taxon>
        <taxon>Endopterygota</taxon>
        <taxon>Lepidoptera</taxon>
        <taxon>Glossata</taxon>
        <taxon>Ditrysia</taxon>
        <taxon>Tortricoidea</taxon>
        <taxon>Tortricidae</taxon>
        <taxon>Tortricinae</taxon>
        <taxon>Choristoneura</taxon>
    </lineage>
</organism>
<keyword evidence="2" id="KW-1185">Reference proteome</keyword>
<protein>
    <submittedName>
        <fullName evidence="1">Uncharacterized protein</fullName>
    </submittedName>
</protein>
<name>A0ACC0JHC8_CHOFU</name>
<dbReference type="EMBL" id="CM046122">
    <property type="protein sequence ID" value="KAI8423522.1"/>
    <property type="molecule type" value="Genomic_DNA"/>
</dbReference>
<proteinExistence type="predicted"/>
<evidence type="ECO:0000313" key="2">
    <source>
        <dbReference type="Proteomes" id="UP001064048"/>
    </source>
</evidence>
<sequence>MDWYNSNGIVVVPKVCNLPNSLELRPVEEYWSIMKRILKKKGGELNLVSELQKIWTWATKRLLVMGLLKVKSQCQQAHNHNAFKEEIRRCIDEIQPNLCKMVTGNVDKRLQCISYDSQVGECILPYTCDTIPFLKVHNRTRQQTEILRKIGCGFEGKTPKICCPLPKKSEKCKLLNGIKGECKDIERCTVIPNLTMIKALAFLSPSCNRKRNTSFNICCPTSIPVLYGPSTQSIAPMPPFLPTTPTPTPTPVPTPISTSATKGFYKRLENSRKLEKLASRILETGEKNVEKPETPTGGNEAEIDQYPWLALLEYRHTKAGTIVTKCGGSLISGRYVLTAAHCVHESITNPPESVRLGEHDTRTNIDCDTWYEYAVPYCNEGNKSIPIQNIRIHALYNSRTFENDIALVRLNRTVNFNDFIKPICLPSPSATVPSNLYVAGWGATESGYASPVKMQVMVPYVDLRICHSEYPRLQLSFGRICAGGEIGKSTCYGDSGGPLMRYTEKRYELLGITVRFIIIIAAYIRPTDGHRPLSDERAWAVVPRGPVRIGNFTHAIELLRRSVNESVPVLMALRALLQDYMDHHMHTHVAAHAEGGGGR</sequence>
<comment type="caution">
    <text evidence="1">The sequence shown here is derived from an EMBL/GenBank/DDBJ whole genome shotgun (WGS) entry which is preliminary data.</text>
</comment>
<gene>
    <name evidence="1" type="ORF">MSG28_012623</name>
</gene>
<evidence type="ECO:0000313" key="1">
    <source>
        <dbReference type="EMBL" id="KAI8423522.1"/>
    </source>
</evidence>
<reference evidence="1 2" key="1">
    <citation type="journal article" date="2022" name="Genome Biol. Evol.">
        <title>The Spruce Budworm Genome: Reconstructing the Evolutionary History of Antifreeze Proteins.</title>
        <authorList>
            <person name="Beliveau C."/>
            <person name="Gagne P."/>
            <person name="Picq S."/>
            <person name="Vernygora O."/>
            <person name="Keeling C.I."/>
            <person name="Pinkney K."/>
            <person name="Doucet D."/>
            <person name="Wen F."/>
            <person name="Johnston J.S."/>
            <person name="Maaroufi H."/>
            <person name="Boyle B."/>
            <person name="Laroche J."/>
            <person name="Dewar K."/>
            <person name="Juretic N."/>
            <person name="Blackburn G."/>
            <person name="Nisole A."/>
            <person name="Brunet B."/>
            <person name="Brandao M."/>
            <person name="Lumley L."/>
            <person name="Duan J."/>
            <person name="Quan G."/>
            <person name="Lucarotti C.J."/>
            <person name="Roe A.D."/>
            <person name="Sperling F.A.H."/>
            <person name="Levesque R.C."/>
            <person name="Cusson M."/>
        </authorList>
    </citation>
    <scope>NUCLEOTIDE SEQUENCE [LARGE SCALE GENOMIC DNA]</scope>
    <source>
        <strain evidence="1">Glfc:IPQL:Cfum</strain>
    </source>
</reference>
<accession>A0ACC0JHC8</accession>
<dbReference type="Proteomes" id="UP001064048">
    <property type="component" value="Chromosome 22"/>
</dbReference>